<protein>
    <submittedName>
        <fullName evidence="3">Peptidoglycan-binding protein</fullName>
    </submittedName>
</protein>
<name>A0A7L5BSS2_9RHOB</name>
<dbReference type="InterPro" id="IPR036365">
    <property type="entry name" value="PGBD-like_sf"/>
</dbReference>
<feature type="signal peptide" evidence="1">
    <location>
        <begin position="1"/>
        <end position="25"/>
    </location>
</feature>
<feature type="chain" id="PRO_5029865209" evidence="1">
    <location>
        <begin position="26"/>
        <end position="247"/>
    </location>
</feature>
<evidence type="ECO:0000256" key="1">
    <source>
        <dbReference type="SAM" id="SignalP"/>
    </source>
</evidence>
<dbReference type="Gene3D" id="1.10.101.10">
    <property type="entry name" value="PGBD-like superfamily/PGBD"/>
    <property type="match status" value="2"/>
</dbReference>
<organism evidence="3 4">
    <name type="scientific">Pikeienuella piscinae</name>
    <dbReference type="NCBI Taxonomy" id="2748098"/>
    <lineage>
        <taxon>Bacteria</taxon>
        <taxon>Pseudomonadati</taxon>
        <taxon>Pseudomonadota</taxon>
        <taxon>Alphaproteobacteria</taxon>
        <taxon>Rhodobacterales</taxon>
        <taxon>Paracoccaceae</taxon>
        <taxon>Pikeienuella</taxon>
    </lineage>
</organism>
<evidence type="ECO:0000313" key="4">
    <source>
        <dbReference type="Proteomes" id="UP000503336"/>
    </source>
</evidence>
<dbReference type="RefSeq" id="WP_165094401.1">
    <property type="nucleotide sequence ID" value="NZ_CP049056.1"/>
</dbReference>
<evidence type="ECO:0000313" key="3">
    <source>
        <dbReference type="EMBL" id="QIE54325.1"/>
    </source>
</evidence>
<dbReference type="Pfam" id="PF01471">
    <property type="entry name" value="PG_binding_1"/>
    <property type="match status" value="2"/>
</dbReference>
<sequence>MRDMLNGAAAAALLFGVLQATGAMAASSGEMLFWRKAQESGAVSDYREYLRRFPAGDFAALARDRIEGGVDTLERQASPSTPEDEEALDLDPAMRAAVQDGLTQRGFTIGASTGEFDTATRNAIRGWQAQNDLPSTGFISAEQYDEITTAPLSGSIPIDEPMTARIDSSTSEAERAAREARLDYGVAELREIEGRLARAGFDPGPIDGVIDPTTRGAIAAYRQARGFAVNGYLDRPVIDALVRETKG</sequence>
<feature type="domain" description="Peptidoglycan binding-like" evidence="2">
    <location>
        <begin position="188"/>
        <end position="241"/>
    </location>
</feature>
<gene>
    <name evidence="3" type="ORF">G5B40_02025</name>
</gene>
<dbReference type="Proteomes" id="UP000503336">
    <property type="component" value="Chromosome"/>
</dbReference>
<dbReference type="AlphaFoldDB" id="A0A7L5BSS2"/>
<evidence type="ECO:0000259" key="2">
    <source>
        <dbReference type="Pfam" id="PF01471"/>
    </source>
</evidence>
<dbReference type="InterPro" id="IPR036366">
    <property type="entry name" value="PGBDSf"/>
</dbReference>
<dbReference type="SUPFAM" id="SSF47090">
    <property type="entry name" value="PGBD-like"/>
    <property type="match status" value="2"/>
</dbReference>
<keyword evidence="1" id="KW-0732">Signal</keyword>
<keyword evidence="4" id="KW-1185">Reference proteome</keyword>
<reference evidence="3 4" key="1">
    <citation type="submission" date="2020-02" db="EMBL/GenBank/DDBJ databases">
        <title>complete genome sequence of Rhodobacteraceae bacterium.</title>
        <authorList>
            <person name="Park J."/>
            <person name="Kim Y.-S."/>
            <person name="Kim K.-H."/>
        </authorList>
    </citation>
    <scope>NUCLEOTIDE SEQUENCE [LARGE SCALE GENOMIC DNA]</scope>
    <source>
        <strain evidence="3 4">RR4-56</strain>
    </source>
</reference>
<dbReference type="KEGG" id="hdh:G5B40_02025"/>
<dbReference type="EMBL" id="CP049056">
    <property type="protein sequence ID" value="QIE54325.1"/>
    <property type="molecule type" value="Genomic_DNA"/>
</dbReference>
<proteinExistence type="predicted"/>
<accession>A0A7L5BSS2</accession>
<dbReference type="InterPro" id="IPR002477">
    <property type="entry name" value="Peptidoglycan-bd-like"/>
</dbReference>
<feature type="domain" description="Peptidoglycan binding-like" evidence="2">
    <location>
        <begin position="96"/>
        <end position="142"/>
    </location>
</feature>